<evidence type="ECO:0000259" key="10">
    <source>
        <dbReference type="Pfam" id="PF04290"/>
    </source>
</evidence>
<evidence type="ECO:0000256" key="6">
    <source>
        <dbReference type="ARBA" id="ARBA00022989"/>
    </source>
</evidence>
<feature type="transmembrane region" description="Helical" evidence="9">
    <location>
        <begin position="85"/>
        <end position="106"/>
    </location>
</feature>
<sequence length="156" mass="17667">MRLIYTVSNYLERGGRVGLCIMAAVTLVDVVLSKFMKFPLPGATEIVGVTQVFTISAGLAFSYSEKRHIRIGFLLNFLPDNLRKVFEVFASLLSFGFFFLAFLSTLEYANSLLKAYTTTLLIKIPIAPFLFWTSLCCLLLWIILIIEIVKLGRKRK</sequence>
<dbReference type="GO" id="GO:0005886">
    <property type="term" value="C:plasma membrane"/>
    <property type="evidence" value="ECO:0007669"/>
    <property type="project" value="UniProtKB-SubCell"/>
</dbReference>
<dbReference type="AlphaFoldDB" id="A0A7C2K6B4"/>
<evidence type="ECO:0000256" key="2">
    <source>
        <dbReference type="ARBA" id="ARBA00022448"/>
    </source>
</evidence>
<name>A0A7C2K6B4_UNCW3</name>
<dbReference type="InterPro" id="IPR007387">
    <property type="entry name" value="TRAP_DctQ"/>
</dbReference>
<gene>
    <name evidence="11" type="ORF">ENQ77_09660</name>
</gene>
<organism evidence="11">
    <name type="scientific">candidate division WOR-3 bacterium</name>
    <dbReference type="NCBI Taxonomy" id="2052148"/>
    <lineage>
        <taxon>Bacteria</taxon>
        <taxon>Bacteria division WOR-3</taxon>
    </lineage>
</organism>
<comment type="similarity">
    <text evidence="8">Belongs to the TRAP transporter small permease family.</text>
</comment>
<reference evidence="11" key="1">
    <citation type="journal article" date="2020" name="mSystems">
        <title>Genome- and Community-Level Interaction Insights into Carbon Utilization and Element Cycling Functions of Hydrothermarchaeota in Hydrothermal Sediment.</title>
        <authorList>
            <person name="Zhou Z."/>
            <person name="Liu Y."/>
            <person name="Xu W."/>
            <person name="Pan J."/>
            <person name="Luo Z.H."/>
            <person name="Li M."/>
        </authorList>
    </citation>
    <scope>NUCLEOTIDE SEQUENCE [LARGE SCALE GENOMIC DNA]</scope>
    <source>
        <strain evidence="11">SpSt-34</strain>
    </source>
</reference>
<evidence type="ECO:0000256" key="5">
    <source>
        <dbReference type="ARBA" id="ARBA00022692"/>
    </source>
</evidence>
<evidence type="ECO:0000256" key="8">
    <source>
        <dbReference type="ARBA" id="ARBA00038436"/>
    </source>
</evidence>
<comment type="subcellular location">
    <subcellularLocation>
        <location evidence="1">Cell inner membrane</location>
        <topology evidence="1">Multi-pass membrane protein</topology>
    </subcellularLocation>
</comment>
<keyword evidence="5 9" id="KW-0812">Transmembrane</keyword>
<feature type="transmembrane region" description="Helical" evidence="9">
    <location>
        <begin position="17"/>
        <end position="36"/>
    </location>
</feature>
<feature type="domain" description="Tripartite ATP-independent periplasmic transporters DctQ component" evidence="10">
    <location>
        <begin position="22"/>
        <end position="151"/>
    </location>
</feature>
<evidence type="ECO:0000256" key="4">
    <source>
        <dbReference type="ARBA" id="ARBA00022519"/>
    </source>
</evidence>
<dbReference type="GO" id="GO:0015740">
    <property type="term" value="P:C4-dicarboxylate transport"/>
    <property type="evidence" value="ECO:0007669"/>
    <property type="project" value="TreeGrafter"/>
</dbReference>
<keyword evidence="7 9" id="KW-0472">Membrane</keyword>
<accession>A0A7C2K6B4</accession>
<comment type="caution">
    <text evidence="11">The sequence shown here is derived from an EMBL/GenBank/DDBJ whole genome shotgun (WGS) entry which is preliminary data.</text>
</comment>
<dbReference type="Pfam" id="PF04290">
    <property type="entry name" value="DctQ"/>
    <property type="match status" value="1"/>
</dbReference>
<protein>
    <submittedName>
        <fullName evidence="11">TRAP transporter small permease</fullName>
    </submittedName>
</protein>
<feature type="transmembrane region" description="Helical" evidence="9">
    <location>
        <begin position="126"/>
        <end position="149"/>
    </location>
</feature>
<proteinExistence type="inferred from homology"/>
<evidence type="ECO:0000256" key="1">
    <source>
        <dbReference type="ARBA" id="ARBA00004429"/>
    </source>
</evidence>
<keyword evidence="4" id="KW-0997">Cell inner membrane</keyword>
<dbReference type="InterPro" id="IPR055348">
    <property type="entry name" value="DctQ"/>
</dbReference>
<evidence type="ECO:0000256" key="9">
    <source>
        <dbReference type="SAM" id="Phobius"/>
    </source>
</evidence>
<evidence type="ECO:0000256" key="7">
    <source>
        <dbReference type="ARBA" id="ARBA00023136"/>
    </source>
</evidence>
<feature type="transmembrane region" description="Helical" evidence="9">
    <location>
        <begin position="42"/>
        <end position="64"/>
    </location>
</feature>
<dbReference type="PANTHER" id="PTHR35011">
    <property type="entry name" value="2,3-DIKETO-L-GULONATE TRAP TRANSPORTER SMALL PERMEASE PROTEIN YIAM"/>
    <property type="match status" value="1"/>
</dbReference>
<dbReference type="PANTHER" id="PTHR35011:SF10">
    <property type="entry name" value="TRAP TRANSPORTER SMALL PERMEASE PROTEIN"/>
    <property type="match status" value="1"/>
</dbReference>
<dbReference type="GO" id="GO:0022857">
    <property type="term" value="F:transmembrane transporter activity"/>
    <property type="evidence" value="ECO:0007669"/>
    <property type="project" value="TreeGrafter"/>
</dbReference>
<keyword evidence="6 9" id="KW-1133">Transmembrane helix</keyword>
<evidence type="ECO:0000256" key="3">
    <source>
        <dbReference type="ARBA" id="ARBA00022475"/>
    </source>
</evidence>
<evidence type="ECO:0000313" key="11">
    <source>
        <dbReference type="EMBL" id="HEN28889.1"/>
    </source>
</evidence>
<dbReference type="EMBL" id="DSOL01000274">
    <property type="protein sequence ID" value="HEN28889.1"/>
    <property type="molecule type" value="Genomic_DNA"/>
</dbReference>
<keyword evidence="2" id="KW-0813">Transport</keyword>
<keyword evidence="3" id="KW-1003">Cell membrane</keyword>